<comment type="subcellular location">
    <subcellularLocation>
        <location evidence="1">Cell envelope</location>
    </subcellularLocation>
</comment>
<accession>A0A8J7UHB7</accession>
<name>A0A8J7UHB7_9HYPH</name>
<dbReference type="Proteomes" id="UP000666240">
    <property type="component" value="Unassembled WGS sequence"/>
</dbReference>
<proteinExistence type="predicted"/>
<dbReference type="InterPro" id="IPR008929">
    <property type="entry name" value="Chondroitin_lyas"/>
</dbReference>
<evidence type="ECO:0000259" key="2">
    <source>
        <dbReference type="Pfam" id="PF07940"/>
    </source>
</evidence>
<sequence length="570" mass="62496">MNAAVEAPQLWGLVARALWRKARRRLRAGPTWRWRYSGRTPDRILIAPPDLRLADPQIAQDIYYGRFPFAGQVVETAGRSPFEIKAASPEWVDALHAFRWLRHLRAAQTDLAAANARALVSEWITLHGRRIAGPAWEPTVTAKRVIAWLQHSTIILQGAEFPFYRAFLKCLAIQIRYLRSAVIEMPDGEDRLRARIALAFAALSLPTPAMVLRNATRQLAEELDRQILPDGGHLSRSPLALLELLADLLPLRQTYANQSSTPPAALLGAVDRMLPALRFFRHQDGSLARFNGMGVTVHDRVASILRHDDTGGASLLQAPHSGFERLAMGGTTVIADAGPAPTIDLSGQAHAGCLSFELSSSRRCFIVNAGVDTFGSRDFRPLARATAAHSTAVVNDASSARFNLASGMNGLLGTPLVAGPRQVRSRRLDEGQDEAAIQGFVASHDGYLSRFNLFHERQMVLANGGTALFGNDRFTKPGGLAPGGDHVAVRFHLHPEIDLQQVGEELRLVARDGESWRFICEAVPPLVEESIFFAGLAGPTKTRQIVLHYRASDHPDLAWAMLRNGGSDLQ</sequence>
<dbReference type="Gene3D" id="2.70.98.70">
    <property type="match status" value="1"/>
</dbReference>
<dbReference type="EMBL" id="JAGIYY010000001">
    <property type="protein sequence ID" value="MBP0437628.1"/>
    <property type="molecule type" value="Genomic_DNA"/>
</dbReference>
<gene>
    <name evidence="3" type="ORF">J5Y06_03035</name>
</gene>
<comment type="caution">
    <text evidence="3">The sequence shown here is derived from an EMBL/GenBank/DDBJ whole genome shotgun (WGS) entry which is preliminary data.</text>
</comment>
<dbReference type="RefSeq" id="WP_209333621.1">
    <property type="nucleotide sequence ID" value="NZ_JAGIYY010000001.1"/>
</dbReference>
<evidence type="ECO:0000256" key="1">
    <source>
        <dbReference type="ARBA" id="ARBA00004196"/>
    </source>
</evidence>
<protein>
    <submittedName>
        <fullName evidence="3">Heparinase II/III family protein</fullName>
    </submittedName>
</protein>
<dbReference type="AlphaFoldDB" id="A0A8J7UHB7"/>
<dbReference type="GO" id="GO:0016829">
    <property type="term" value="F:lyase activity"/>
    <property type="evidence" value="ECO:0007669"/>
    <property type="project" value="InterPro"/>
</dbReference>
<feature type="domain" description="Heparinase II/III-like C-terminal" evidence="2">
    <location>
        <begin position="313"/>
        <end position="559"/>
    </location>
</feature>
<evidence type="ECO:0000313" key="4">
    <source>
        <dbReference type="Proteomes" id="UP000666240"/>
    </source>
</evidence>
<evidence type="ECO:0000313" key="3">
    <source>
        <dbReference type="EMBL" id="MBP0437628.1"/>
    </source>
</evidence>
<keyword evidence="4" id="KW-1185">Reference proteome</keyword>
<dbReference type="InterPro" id="IPR012480">
    <property type="entry name" value="Hepar_II_III_C"/>
</dbReference>
<organism evidence="3 4">
    <name type="scientific">Tianweitania sediminis</name>
    <dbReference type="NCBI Taxonomy" id="1502156"/>
    <lineage>
        <taxon>Bacteria</taxon>
        <taxon>Pseudomonadati</taxon>
        <taxon>Pseudomonadota</taxon>
        <taxon>Alphaproteobacteria</taxon>
        <taxon>Hyphomicrobiales</taxon>
        <taxon>Phyllobacteriaceae</taxon>
        <taxon>Tianweitania</taxon>
    </lineage>
</organism>
<reference evidence="3" key="1">
    <citation type="submission" date="2021-03" db="EMBL/GenBank/DDBJ databases">
        <title>Genome sequencing and assembly of Tianweitania sediminis.</title>
        <authorList>
            <person name="Chhetri G."/>
        </authorList>
    </citation>
    <scope>NUCLEOTIDE SEQUENCE</scope>
    <source>
        <strain evidence="3">Z8</strain>
    </source>
</reference>
<dbReference type="GO" id="GO:0030313">
    <property type="term" value="C:cell envelope"/>
    <property type="evidence" value="ECO:0007669"/>
    <property type="project" value="UniProtKB-SubCell"/>
</dbReference>
<dbReference type="Pfam" id="PF07940">
    <property type="entry name" value="Hepar_II_III_C"/>
    <property type="match status" value="1"/>
</dbReference>
<dbReference type="Gene3D" id="1.50.10.100">
    <property type="entry name" value="Chondroitin AC/alginate lyase"/>
    <property type="match status" value="1"/>
</dbReference>